<keyword evidence="2" id="KW-0934">Plastid</keyword>
<evidence type="ECO:0000256" key="1">
    <source>
        <dbReference type="SAM" id="Phobius"/>
    </source>
</evidence>
<dbReference type="GeneID" id="33361136"/>
<proteinExistence type="predicted"/>
<evidence type="ECO:0000313" key="2">
    <source>
        <dbReference type="EMBL" id="ARW67765.1"/>
    </source>
</evidence>
<keyword evidence="1" id="KW-0472">Membrane</keyword>
<gene>
    <name evidence="2" type="primary">orf34</name>
</gene>
<keyword evidence="2" id="KW-0150">Chloroplast</keyword>
<keyword evidence="1" id="KW-0812">Transmembrane</keyword>
<name>A0A1Z1MPR7_KUECA</name>
<geneLocation type="chloroplast" evidence="2"/>
<organism evidence="2">
    <name type="scientific">Kuetzingia canaliculata</name>
    <name type="common">Red alga</name>
    <name type="synonym">Rytiphlaea canaliculata</name>
    <dbReference type="NCBI Taxonomy" id="228262"/>
    <lineage>
        <taxon>Eukaryota</taxon>
        <taxon>Rhodophyta</taxon>
        <taxon>Florideophyceae</taxon>
        <taxon>Rhodymeniophycidae</taxon>
        <taxon>Ceramiales</taxon>
        <taxon>Rhodomelaceae</taxon>
        <taxon>Amansieae</taxon>
        <taxon>Kuetzingia</taxon>
    </lineage>
</organism>
<feature type="transmembrane region" description="Helical" evidence="1">
    <location>
        <begin position="7"/>
        <end position="31"/>
    </location>
</feature>
<sequence length="34" mass="3905">MIIKSDSFILIFYLLLQVLICVNLKILTSFIDSS</sequence>
<dbReference type="AlphaFoldDB" id="A0A1Z1MPR7"/>
<dbReference type="EMBL" id="MF101449">
    <property type="protein sequence ID" value="ARW67765.1"/>
    <property type="molecule type" value="Genomic_DNA"/>
</dbReference>
<accession>A0A1Z1MPR7</accession>
<dbReference type="RefSeq" id="YP_009398579.1">
    <property type="nucleotide sequence ID" value="NC_035293.1"/>
</dbReference>
<reference evidence="2" key="1">
    <citation type="journal article" date="2017" name="J. Phycol.">
        <title>Analysis of chloroplast genomes and a supermatrix inform reclassification of the Rhodomelaceae (Rhodophyta).</title>
        <authorList>
            <person name="Diaz-Tapia P."/>
            <person name="Maggs C.A."/>
            <person name="West J.A."/>
            <person name="Verbruggen H."/>
        </authorList>
    </citation>
    <scope>NUCLEOTIDE SEQUENCE</scope>
    <source>
        <strain evidence="2">PD1540</strain>
    </source>
</reference>
<keyword evidence="1" id="KW-1133">Transmembrane helix</keyword>
<protein>
    <submittedName>
        <fullName evidence="2">Uncharacterized protein</fullName>
    </submittedName>
</protein>